<evidence type="ECO:0000256" key="11">
    <source>
        <dbReference type="ARBA" id="ARBA00031071"/>
    </source>
</evidence>
<accession>A0AAJ6VW94</accession>
<evidence type="ECO:0000313" key="16">
    <source>
        <dbReference type="RefSeq" id="XP_003739789.1"/>
    </source>
</evidence>
<dbReference type="RefSeq" id="XP_003739789.1">
    <property type="nucleotide sequence ID" value="XM_003739741.2"/>
</dbReference>
<evidence type="ECO:0000256" key="14">
    <source>
        <dbReference type="SAM" id="SignalP"/>
    </source>
</evidence>
<evidence type="ECO:0000256" key="9">
    <source>
        <dbReference type="ARBA" id="ARBA00025620"/>
    </source>
</evidence>
<comment type="function">
    <text evidence="9">TRAP proteins are part of a complex whose function is to bind calcium to the ER membrane and thereby regulate the retention of ER resident proteins. May be involved in the recycling of the translocation apparatus after completion of the translocation process or may function as a membrane-bound chaperone facilitating folding of translocated proteins.</text>
</comment>
<evidence type="ECO:0000256" key="13">
    <source>
        <dbReference type="SAM" id="Phobius"/>
    </source>
</evidence>
<dbReference type="PANTHER" id="PTHR12924:SF0">
    <property type="entry name" value="TRANSLOCON-ASSOCIATED PROTEIN SUBUNIT ALPHA"/>
    <property type="match status" value="1"/>
</dbReference>
<reference evidence="16" key="1">
    <citation type="submission" date="2025-08" db="UniProtKB">
        <authorList>
            <consortium name="RefSeq"/>
        </authorList>
    </citation>
    <scope>IDENTIFICATION</scope>
</reference>
<feature type="region of interest" description="Disordered" evidence="12">
    <location>
        <begin position="200"/>
        <end position="241"/>
    </location>
</feature>
<evidence type="ECO:0000256" key="10">
    <source>
        <dbReference type="ARBA" id="ARBA00025854"/>
    </source>
</evidence>
<dbReference type="PANTHER" id="PTHR12924">
    <property type="entry name" value="TRANSLOCON-ASSOCIATED PROTEIN, ALPHA SUBUNIT"/>
    <property type="match status" value="1"/>
</dbReference>
<evidence type="ECO:0000256" key="6">
    <source>
        <dbReference type="ARBA" id="ARBA00022824"/>
    </source>
</evidence>
<evidence type="ECO:0000256" key="1">
    <source>
        <dbReference type="ARBA" id="ARBA00004115"/>
    </source>
</evidence>
<dbReference type="GeneID" id="100901012"/>
<evidence type="ECO:0000256" key="4">
    <source>
        <dbReference type="ARBA" id="ARBA00022692"/>
    </source>
</evidence>
<evidence type="ECO:0000256" key="2">
    <source>
        <dbReference type="ARBA" id="ARBA00006776"/>
    </source>
</evidence>
<keyword evidence="8 13" id="KW-0472">Membrane</keyword>
<feature type="transmembrane region" description="Helical" evidence="13">
    <location>
        <begin position="175"/>
        <end position="196"/>
    </location>
</feature>
<dbReference type="InterPro" id="IPR005595">
    <property type="entry name" value="TRAP_alpha"/>
</dbReference>
<gene>
    <name evidence="16" type="primary">LOC100901012</name>
</gene>
<sequence>MKIFAVVFTSLLLVGVSLAEDDEATEQVETIEDLIPEGTGYEKHPGADTHILFTKPGGGYRLVSGQEAHILLGFINRASEDLFIDTLDASFRLAGDYNSVIQNLSAVGYNRKLSTGQEASLFYQFHVDNVFSGMPVGLEVSLMYHDSEGKVYREAVFNSTLTVEEPEVSFDAETFFLYVFLAAAIVLGAVLLLQCVSRNKKPSGRTETGTKDGDVDYAWLPSTVLKQGTPKSTRQKKNKSE</sequence>
<dbReference type="Proteomes" id="UP000694867">
    <property type="component" value="Unplaced"/>
</dbReference>
<evidence type="ECO:0000256" key="5">
    <source>
        <dbReference type="ARBA" id="ARBA00022729"/>
    </source>
</evidence>
<comment type="subunit">
    <text evidence="10">Heterotetramer of TRAP-alpha, TRAP-beta, TRAP-delta and TRAP-gamma. Interacts with palmitoylated calnexin (CALX), the interaction is required for efficient folding of glycosylated proteins.</text>
</comment>
<feature type="signal peptide" evidence="14">
    <location>
        <begin position="1"/>
        <end position="19"/>
    </location>
</feature>
<protein>
    <recommendedName>
        <fullName evidence="3">Translocon-associated protein subunit alpha</fullName>
    </recommendedName>
    <alternativeName>
        <fullName evidence="11">Signal sequence receptor subunit alpha</fullName>
    </alternativeName>
</protein>
<evidence type="ECO:0000256" key="8">
    <source>
        <dbReference type="ARBA" id="ARBA00023136"/>
    </source>
</evidence>
<keyword evidence="7 13" id="KW-1133">Transmembrane helix</keyword>
<keyword evidence="15" id="KW-1185">Reference proteome</keyword>
<comment type="subcellular location">
    <subcellularLocation>
        <location evidence="1">Endoplasmic reticulum membrane</location>
        <topology evidence="1">Single-pass type I membrane protein</topology>
    </subcellularLocation>
</comment>
<evidence type="ECO:0000313" key="15">
    <source>
        <dbReference type="Proteomes" id="UP000694867"/>
    </source>
</evidence>
<comment type="similarity">
    <text evidence="2">Belongs to the TRAP-alpha family.</text>
</comment>
<evidence type="ECO:0000256" key="7">
    <source>
        <dbReference type="ARBA" id="ARBA00022989"/>
    </source>
</evidence>
<keyword evidence="5 14" id="KW-0732">Signal</keyword>
<evidence type="ECO:0000256" key="3">
    <source>
        <dbReference type="ARBA" id="ARBA00020280"/>
    </source>
</evidence>
<feature type="chain" id="PRO_5042544736" description="Translocon-associated protein subunit alpha" evidence="14">
    <location>
        <begin position="20"/>
        <end position="241"/>
    </location>
</feature>
<keyword evidence="6" id="KW-0256">Endoplasmic reticulum</keyword>
<name>A0AAJ6VW94_9ACAR</name>
<evidence type="ECO:0000256" key="12">
    <source>
        <dbReference type="SAM" id="MobiDB-lite"/>
    </source>
</evidence>
<dbReference type="Pfam" id="PF03896">
    <property type="entry name" value="TRAP_alpha"/>
    <property type="match status" value="1"/>
</dbReference>
<dbReference type="KEGG" id="goe:100901012"/>
<keyword evidence="4 13" id="KW-0812">Transmembrane</keyword>
<dbReference type="AlphaFoldDB" id="A0AAJ6VW94"/>
<dbReference type="GO" id="GO:0005789">
    <property type="term" value="C:endoplasmic reticulum membrane"/>
    <property type="evidence" value="ECO:0007669"/>
    <property type="project" value="UniProtKB-SubCell"/>
</dbReference>
<organism evidence="15 16">
    <name type="scientific">Galendromus occidentalis</name>
    <name type="common">western predatory mite</name>
    <dbReference type="NCBI Taxonomy" id="34638"/>
    <lineage>
        <taxon>Eukaryota</taxon>
        <taxon>Metazoa</taxon>
        <taxon>Ecdysozoa</taxon>
        <taxon>Arthropoda</taxon>
        <taxon>Chelicerata</taxon>
        <taxon>Arachnida</taxon>
        <taxon>Acari</taxon>
        <taxon>Parasitiformes</taxon>
        <taxon>Mesostigmata</taxon>
        <taxon>Gamasina</taxon>
        <taxon>Phytoseioidea</taxon>
        <taxon>Phytoseiidae</taxon>
        <taxon>Typhlodrominae</taxon>
        <taxon>Galendromus</taxon>
    </lineage>
</organism>
<proteinExistence type="inferred from homology"/>